<dbReference type="InterPro" id="IPR013520">
    <property type="entry name" value="Ribonucl_H"/>
</dbReference>
<feature type="binding site" evidence="6">
    <location>
        <begin position="282"/>
        <end position="289"/>
    </location>
    <ligand>
        <name>ATP</name>
        <dbReference type="ChEBI" id="CHEBI:30616"/>
    </ligand>
</feature>
<organism evidence="10 11">
    <name type="scientific">Bombilactobacillus thymidiniphilus</name>
    <dbReference type="NCBI Taxonomy" id="2923363"/>
    <lineage>
        <taxon>Bacteria</taxon>
        <taxon>Bacillati</taxon>
        <taxon>Bacillota</taxon>
        <taxon>Bacilli</taxon>
        <taxon>Lactobacillales</taxon>
        <taxon>Lactobacillaceae</taxon>
        <taxon>Bombilactobacillus</taxon>
    </lineage>
</organism>
<dbReference type="Gene3D" id="3.40.50.300">
    <property type="entry name" value="P-loop containing nucleotide triphosphate hydrolases"/>
    <property type="match status" value="2"/>
</dbReference>
<dbReference type="EMBL" id="CP093365">
    <property type="protein sequence ID" value="UQS83562.1"/>
    <property type="molecule type" value="Genomic_DNA"/>
</dbReference>
<feature type="domain" description="Helicase ATP-binding" evidence="9">
    <location>
        <begin position="246"/>
        <end position="504"/>
    </location>
</feature>
<dbReference type="PROSITE" id="PS51192">
    <property type="entry name" value="HELICASE_ATP_BIND_1"/>
    <property type="match status" value="1"/>
</dbReference>
<evidence type="ECO:0000259" key="8">
    <source>
        <dbReference type="PROSITE" id="PS51192"/>
    </source>
</evidence>
<dbReference type="SMART" id="SM00487">
    <property type="entry name" value="DEXDc"/>
    <property type="match status" value="1"/>
</dbReference>
<dbReference type="EC" id="3.1.-.-" evidence="6 7"/>
<evidence type="ECO:0000256" key="2">
    <source>
        <dbReference type="ARBA" id="ARBA00022741"/>
    </source>
</evidence>
<dbReference type="InterPro" id="IPR011545">
    <property type="entry name" value="DEAD/DEAH_box_helicase_dom"/>
</dbReference>
<proteinExistence type="inferred from homology"/>
<dbReference type="InterPro" id="IPR036397">
    <property type="entry name" value="RNaseH_sf"/>
</dbReference>
<keyword evidence="4 6" id="KW-0269">Exonuclease</keyword>
<dbReference type="InterPro" id="IPR012337">
    <property type="entry name" value="RNaseH-like_sf"/>
</dbReference>
<keyword evidence="10" id="KW-0347">Helicase</keyword>
<dbReference type="InterPro" id="IPR014013">
    <property type="entry name" value="Helic_SF1/SF2_ATP-bd_DinG/Rad3"/>
</dbReference>
<protein>
    <recommendedName>
        <fullName evidence="6 7">3'-5' exonuclease DinG</fullName>
        <ecNumber evidence="6 7">3.1.-.-</ecNumber>
    </recommendedName>
</protein>
<comment type="similarity">
    <text evidence="6 7">Belongs to the helicase family. DinG subfamily. Type 2 sub-subfamily.</text>
</comment>
<comment type="caution">
    <text evidence="6">Lacks conserved residue(s) required for the propagation of feature annotation.</text>
</comment>
<evidence type="ECO:0000256" key="7">
    <source>
        <dbReference type="RuleBase" id="RU364106"/>
    </source>
</evidence>
<keyword evidence="2 6" id="KW-0547">Nucleotide-binding</keyword>
<keyword evidence="5 6" id="KW-0067">ATP-binding</keyword>
<keyword evidence="1 6" id="KW-0540">Nuclease</keyword>
<sequence>MMKDKKYVVVDLETTGTQRNKNDRIIQFAAVVIVDHKITEQISFLINPRCEINNHVSMLTGITNDQLVEQPTFDYFADEIWQLLQDSVFVAHNVNFDLPFLQSELIAAGYPMLDISAIDTVELAQILLPCEPSFKLAELSLSLGIIHEKPHQADSDALATAKLFLYLRQCILQLPAPTLKMLRRFSSHLLRQTGDFFDLISQQIDETASLANDLLTCHGIVLHQTAPIRTTILTTNSKYPATKKAKQRLFADTLQIREDQSRLMNFVQRKITQATSLAMVDAPTGSGKTLGYLLPLSYLLDNGKKAVVATSTKLLQQQIMQKEIPLIEKLRHKKYNVTLLSSPHDYIDLNKFYQLLWVPEHNRQNYLLKMRLLVWLTQTKTGDLRELNLTKYENDLFNLLRSTQYTQGGLFATVNFWPRQLKAARNADLIITNHAFLLHNLTNGLWSNNASLILDEASSLLQQTLKSHVTFDVSHLKNALKKISDLLYQNRIVLRSFFKGNQIGSWTHQNLADFQANFEQLQSNLTYLTTDLVSNYIKQLAPLDQRNSTINLTLMPPQIKKKTRLTLKKTLQEIRNLLAQLAPLFTWYQQIQDNSLLEIDSLLLQIRNEYILILRQEQNLMQLLWDLDNEQHNLCWLLTMNNYHNWDSLQLSSQLLDQKNILDLLTGQFTTCILIGAALQYQHSLHNFCLQLGITQPLPRTDRLVLPAPENLEQKLQIYLPQNALDPQKDYDYSQHLAQQIYQLTKDHDYQTLVLFNSLQTLQAVYEQLQLTDLAAQREILAQNISGSNARLKKRFAVNDHSMLLAVNGFGEGVNLAPQKLKLVIITRLPFEAPENPFVRAKNQYWKRLGKDPFKVESLPTVVRRLKQQVGRLIRGPKDQGAIVFLDPRIVHSNYGPQIYQELNLPPLRQPATLSEIIQELKVLLK</sequence>
<dbReference type="HAMAP" id="MF_02206">
    <property type="entry name" value="DinG_exonucl"/>
    <property type="match status" value="1"/>
</dbReference>
<dbReference type="SUPFAM" id="SSF52540">
    <property type="entry name" value="P-loop containing nucleoside triphosphate hydrolases"/>
    <property type="match status" value="2"/>
</dbReference>
<comment type="function">
    <text evidence="6 7">3'-5' exonuclease.</text>
</comment>
<dbReference type="SMART" id="SM00479">
    <property type="entry name" value="EXOIII"/>
    <property type="match status" value="1"/>
</dbReference>
<dbReference type="InterPro" id="IPR006054">
    <property type="entry name" value="DnaQ"/>
</dbReference>
<dbReference type="GO" id="GO:0004386">
    <property type="term" value="F:helicase activity"/>
    <property type="evidence" value="ECO:0007669"/>
    <property type="project" value="UniProtKB-KW"/>
</dbReference>
<evidence type="ECO:0000313" key="11">
    <source>
        <dbReference type="Proteomes" id="UP000831947"/>
    </source>
</evidence>
<evidence type="ECO:0000256" key="1">
    <source>
        <dbReference type="ARBA" id="ARBA00022722"/>
    </source>
</evidence>
<dbReference type="NCBIfam" id="TIGR01407">
    <property type="entry name" value="dinG_rel"/>
    <property type="match status" value="1"/>
</dbReference>
<dbReference type="SMART" id="SM00491">
    <property type="entry name" value="HELICc2"/>
    <property type="match status" value="1"/>
</dbReference>
<evidence type="ECO:0000259" key="9">
    <source>
        <dbReference type="PROSITE" id="PS51193"/>
    </source>
</evidence>
<dbReference type="Proteomes" id="UP000831947">
    <property type="component" value="Chromosome"/>
</dbReference>
<dbReference type="CDD" id="cd06127">
    <property type="entry name" value="DEDDh"/>
    <property type="match status" value="1"/>
</dbReference>
<accession>A0ABY4PE59</accession>
<evidence type="ECO:0000256" key="3">
    <source>
        <dbReference type="ARBA" id="ARBA00022801"/>
    </source>
</evidence>
<name>A0ABY4PE59_9LACO</name>
<keyword evidence="11" id="KW-1185">Reference proteome</keyword>
<dbReference type="PANTHER" id="PTHR30231">
    <property type="entry name" value="DNA POLYMERASE III SUBUNIT EPSILON"/>
    <property type="match status" value="1"/>
</dbReference>
<evidence type="ECO:0000256" key="4">
    <source>
        <dbReference type="ARBA" id="ARBA00022839"/>
    </source>
</evidence>
<evidence type="ECO:0000256" key="6">
    <source>
        <dbReference type="HAMAP-Rule" id="MF_02206"/>
    </source>
</evidence>
<dbReference type="RefSeq" id="WP_249512788.1">
    <property type="nucleotide sequence ID" value="NZ_CP093365.1"/>
</dbReference>
<dbReference type="InterPro" id="IPR027417">
    <property type="entry name" value="P-loop_NTPase"/>
</dbReference>
<gene>
    <name evidence="6 7" type="primary">dinG</name>
    <name evidence="10" type="ORF">MOO47_07285</name>
</gene>
<dbReference type="PANTHER" id="PTHR30231:SF41">
    <property type="entry name" value="DNA POLYMERASE III SUBUNIT EPSILON"/>
    <property type="match status" value="1"/>
</dbReference>
<evidence type="ECO:0000313" key="10">
    <source>
        <dbReference type="EMBL" id="UQS83562.1"/>
    </source>
</evidence>
<dbReference type="InterPro" id="IPR006310">
    <property type="entry name" value="DinG"/>
</dbReference>
<dbReference type="Pfam" id="PF00270">
    <property type="entry name" value="DEAD"/>
    <property type="match status" value="1"/>
</dbReference>
<keyword evidence="3 6" id="KW-0378">Hydrolase</keyword>
<dbReference type="SUPFAM" id="SSF53098">
    <property type="entry name" value="Ribonuclease H-like"/>
    <property type="match status" value="1"/>
</dbReference>
<dbReference type="NCBIfam" id="TIGR00573">
    <property type="entry name" value="dnaq"/>
    <property type="match status" value="1"/>
</dbReference>
<dbReference type="Pfam" id="PF00929">
    <property type="entry name" value="RNase_T"/>
    <property type="match status" value="1"/>
</dbReference>
<dbReference type="Gene3D" id="3.30.420.10">
    <property type="entry name" value="Ribonuclease H-like superfamily/Ribonuclease H"/>
    <property type="match status" value="1"/>
</dbReference>
<reference evidence="10 11" key="1">
    <citation type="journal article" date="2022" name="Int. J. Syst. Evol. Microbiol.">
        <title>Apilactobacillus apisilvae sp. nov., Nicolia spurrieriana gen. nov. sp. nov., Bombilactobacillus folatiphilus sp. nov. and Bombilactobacillus thymidiniphilus sp. nov., four new lactic acid bacterial isolates from stingless bees Tetragonula carbonaria and Austroplebeia australis.</title>
        <authorList>
            <person name="Oliphant S.A."/>
            <person name="Watson-Haigh N.S."/>
            <person name="Sumby K.M."/>
            <person name="Gardner J."/>
            <person name="Groom S."/>
            <person name="Jiranek V."/>
        </authorList>
    </citation>
    <scope>NUCLEOTIDE SEQUENCE [LARGE SCALE GENOMIC DNA]</scope>
    <source>
        <strain evidence="10 11">SG4_A1</strain>
    </source>
</reference>
<dbReference type="Pfam" id="PF13307">
    <property type="entry name" value="Helicase_C_2"/>
    <property type="match status" value="1"/>
</dbReference>
<dbReference type="PROSITE" id="PS51193">
    <property type="entry name" value="HELICASE_ATP_BIND_2"/>
    <property type="match status" value="1"/>
</dbReference>
<evidence type="ECO:0000256" key="5">
    <source>
        <dbReference type="ARBA" id="ARBA00022840"/>
    </source>
</evidence>
<dbReference type="InterPro" id="IPR014001">
    <property type="entry name" value="Helicase_ATP-bd"/>
</dbReference>
<feature type="domain" description="Helicase ATP-binding" evidence="8">
    <location>
        <begin position="269"/>
        <end position="489"/>
    </location>
</feature>
<dbReference type="InterPro" id="IPR006555">
    <property type="entry name" value="ATP-dep_Helicase_C"/>
</dbReference>